<dbReference type="CDD" id="cd03801">
    <property type="entry name" value="GT4_PimA-like"/>
    <property type="match status" value="1"/>
</dbReference>
<dbReference type="PANTHER" id="PTHR45947:SF3">
    <property type="entry name" value="SULFOQUINOVOSYL TRANSFERASE SQD2"/>
    <property type="match status" value="1"/>
</dbReference>
<evidence type="ECO:0000313" key="3">
    <source>
        <dbReference type="EMBL" id="MBO7742827.1"/>
    </source>
</evidence>
<dbReference type="SUPFAM" id="SSF53756">
    <property type="entry name" value="UDP-Glycosyltransferase/glycogen phosphorylase"/>
    <property type="match status" value="1"/>
</dbReference>
<organism evidence="3 4">
    <name type="scientific">Paenibacillus artemisiicola</name>
    <dbReference type="NCBI Taxonomy" id="1172618"/>
    <lineage>
        <taxon>Bacteria</taxon>
        <taxon>Bacillati</taxon>
        <taxon>Bacillota</taxon>
        <taxon>Bacilli</taxon>
        <taxon>Bacillales</taxon>
        <taxon>Paenibacillaceae</taxon>
        <taxon>Paenibacillus</taxon>
    </lineage>
</organism>
<name>A0ABS3W3F5_9BACL</name>
<comment type="caution">
    <text evidence="3">The sequence shown here is derived from an EMBL/GenBank/DDBJ whole genome shotgun (WGS) entry which is preliminary data.</text>
</comment>
<dbReference type="Pfam" id="PF13439">
    <property type="entry name" value="Glyco_transf_4"/>
    <property type="match status" value="1"/>
</dbReference>
<gene>
    <name evidence="3" type="ORF">I8J29_01375</name>
</gene>
<dbReference type="Proteomes" id="UP000670947">
    <property type="component" value="Unassembled WGS sequence"/>
</dbReference>
<dbReference type="EMBL" id="JAGGDJ010000001">
    <property type="protein sequence ID" value="MBO7742827.1"/>
    <property type="molecule type" value="Genomic_DNA"/>
</dbReference>
<sequence length="372" mass="41313">MKLLIIAPEQIPVPPRAGGSVENVIHQITSRLPEGHRVTIVSLRRGYLPRKSVSGPVTNLRVPGGSKKRYLANALRRVKGLAFDLIQIDNRPGFAAAVRNAFPHTPIAVFMHSMTFASPPMTTRRKANADFRHADLIVGNSLSLQRSLMSRFPAHRSKIAYVHLGVDTAQFRPSGKRRRGGYRFLFAGRMIPRKGVPTLLRAFKIARKSVPSIRLSVAGGTGKAAYRAFLRRTARRLNVPVRFKGNLPRKRMPAFYRSGDCFVCPSQEHEAFGLVNVEAMASGLPVIASRNGGIPEIVKDGRNGFLVTRYGKPAAFAARMAELARSPELHRRLSEQARSDAERYFGWQLTAAKLMELYAERLKTASAGRRTK</sequence>
<evidence type="ECO:0000259" key="2">
    <source>
        <dbReference type="Pfam" id="PF13439"/>
    </source>
</evidence>
<dbReference type="InterPro" id="IPR028098">
    <property type="entry name" value="Glyco_trans_4-like_N"/>
</dbReference>
<accession>A0ABS3W3F5</accession>
<dbReference type="InterPro" id="IPR050194">
    <property type="entry name" value="Glycosyltransferase_grp1"/>
</dbReference>
<dbReference type="Pfam" id="PF00534">
    <property type="entry name" value="Glycos_transf_1"/>
    <property type="match status" value="1"/>
</dbReference>
<dbReference type="Gene3D" id="3.40.50.2000">
    <property type="entry name" value="Glycogen Phosphorylase B"/>
    <property type="match status" value="2"/>
</dbReference>
<feature type="domain" description="Glycosyl transferase family 1" evidence="1">
    <location>
        <begin position="171"/>
        <end position="339"/>
    </location>
</feature>
<dbReference type="PANTHER" id="PTHR45947">
    <property type="entry name" value="SULFOQUINOVOSYL TRANSFERASE SQD2"/>
    <property type="match status" value="1"/>
</dbReference>
<proteinExistence type="predicted"/>
<feature type="domain" description="Glycosyltransferase subfamily 4-like N-terminal" evidence="2">
    <location>
        <begin position="21"/>
        <end position="169"/>
    </location>
</feature>
<evidence type="ECO:0000313" key="4">
    <source>
        <dbReference type="Proteomes" id="UP000670947"/>
    </source>
</evidence>
<keyword evidence="4" id="KW-1185">Reference proteome</keyword>
<evidence type="ECO:0000259" key="1">
    <source>
        <dbReference type="Pfam" id="PF00534"/>
    </source>
</evidence>
<dbReference type="RefSeq" id="WP_208845793.1">
    <property type="nucleotide sequence ID" value="NZ_JAGGDJ010000001.1"/>
</dbReference>
<dbReference type="InterPro" id="IPR001296">
    <property type="entry name" value="Glyco_trans_1"/>
</dbReference>
<protein>
    <submittedName>
        <fullName evidence="3">Glycosyltransferase family 4 protein</fullName>
    </submittedName>
</protein>
<reference evidence="3 4" key="1">
    <citation type="submission" date="2021-03" db="EMBL/GenBank/DDBJ databases">
        <title>Paenibacillus artemisicola MWE-103 whole genome sequence.</title>
        <authorList>
            <person name="Ham Y.J."/>
        </authorList>
    </citation>
    <scope>NUCLEOTIDE SEQUENCE [LARGE SCALE GENOMIC DNA]</scope>
    <source>
        <strain evidence="3 4">MWE-103</strain>
    </source>
</reference>